<dbReference type="PANTHER" id="PTHR43712:SF2">
    <property type="entry name" value="O-METHYLTRANSFERASE CICE"/>
    <property type="match status" value="1"/>
</dbReference>
<evidence type="ECO:0000256" key="2">
    <source>
        <dbReference type="ARBA" id="ARBA00022679"/>
    </source>
</evidence>
<evidence type="ECO:0000313" key="6">
    <source>
        <dbReference type="Proteomes" id="UP001291309"/>
    </source>
</evidence>
<evidence type="ECO:0000259" key="4">
    <source>
        <dbReference type="Pfam" id="PF00891"/>
    </source>
</evidence>
<reference evidence="5 6" key="1">
    <citation type="submission" date="2023-12" db="EMBL/GenBank/DDBJ databases">
        <title>the genome sequence of Hyalangium sp. s54d21.</title>
        <authorList>
            <person name="Zhang X."/>
        </authorList>
    </citation>
    <scope>NUCLEOTIDE SEQUENCE [LARGE SCALE GENOMIC DNA]</scope>
    <source>
        <strain evidence="6">s54d21</strain>
    </source>
</reference>
<dbReference type="InterPro" id="IPR011991">
    <property type="entry name" value="ArsR-like_HTH"/>
</dbReference>
<name>A0ABU5GXC7_9BACT</name>
<dbReference type="CDD" id="cd02440">
    <property type="entry name" value="AdoMet_MTases"/>
    <property type="match status" value="1"/>
</dbReference>
<dbReference type="InterPro" id="IPR001077">
    <property type="entry name" value="COMT_C"/>
</dbReference>
<dbReference type="PROSITE" id="PS51683">
    <property type="entry name" value="SAM_OMT_II"/>
    <property type="match status" value="1"/>
</dbReference>
<dbReference type="Gene3D" id="1.10.10.10">
    <property type="entry name" value="Winged helix-like DNA-binding domain superfamily/Winged helix DNA-binding domain"/>
    <property type="match status" value="1"/>
</dbReference>
<protein>
    <submittedName>
        <fullName evidence="5">Methyltransferase</fullName>
    </submittedName>
</protein>
<keyword evidence="1 5" id="KW-0489">Methyltransferase</keyword>
<dbReference type="CDD" id="cd00090">
    <property type="entry name" value="HTH_ARSR"/>
    <property type="match status" value="1"/>
</dbReference>
<sequence>MSELVASPRALLHLLFNGARAIDVVETAWRLGLLQALEAGPVTLGALSERFGLMPKRLYKFLDCLESLGLVKREQPTHALEDARYTGVRGLNEAAERVVGPASLERDRDANFPWRQNHGHLVEVLRGERHVPPEVFDWPPNTPEKVARFEASMAAGLGPILEAFGSHGAALWLPGQRLLDVGGGDGTMAAALLAAHPELTVDVYNLPATEGLVVRTQEKHGLGERLGFVGGDFLREPLPRGYDAMAFVRVLHDWPWETARMLMKKAYEALPAGGRILICEEFRNSERMAAQFFYSYFLVGIDSCVSRLCDVEAYRGALREVGFKPPEVLPGPFELIVAEKP</sequence>
<dbReference type="PANTHER" id="PTHR43712">
    <property type="entry name" value="PUTATIVE (AFU_ORTHOLOGUE AFUA_4G14580)-RELATED"/>
    <property type="match status" value="1"/>
</dbReference>
<proteinExistence type="predicted"/>
<accession>A0ABU5GXC7</accession>
<keyword evidence="6" id="KW-1185">Reference proteome</keyword>
<keyword evidence="2" id="KW-0808">Transferase</keyword>
<gene>
    <name evidence="5" type="ORF">SYV04_05590</name>
</gene>
<dbReference type="Proteomes" id="UP001291309">
    <property type="component" value="Unassembled WGS sequence"/>
</dbReference>
<dbReference type="RefSeq" id="WP_321544568.1">
    <property type="nucleotide sequence ID" value="NZ_JAXIVS010000002.1"/>
</dbReference>
<comment type="caution">
    <text evidence="5">The sequence shown here is derived from an EMBL/GenBank/DDBJ whole genome shotgun (WGS) entry which is preliminary data.</text>
</comment>
<dbReference type="Gene3D" id="3.40.50.150">
    <property type="entry name" value="Vaccinia Virus protein VP39"/>
    <property type="match status" value="1"/>
</dbReference>
<dbReference type="InterPro" id="IPR029063">
    <property type="entry name" value="SAM-dependent_MTases_sf"/>
</dbReference>
<evidence type="ECO:0000256" key="3">
    <source>
        <dbReference type="ARBA" id="ARBA00022691"/>
    </source>
</evidence>
<dbReference type="SUPFAM" id="SSF53335">
    <property type="entry name" value="S-adenosyl-L-methionine-dependent methyltransferases"/>
    <property type="match status" value="1"/>
</dbReference>
<dbReference type="InterPro" id="IPR016461">
    <property type="entry name" value="COMT-like"/>
</dbReference>
<evidence type="ECO:0000256" key="1">
    <source>
        <dbReference type="ARBA" id="ARBA00022603"/>
    </source>
</evidence>
<dbReference type="GO" id="GO:0032259">
    <property type="term" value="P:methylation"/>
    <property type="evidence" value="ECO:0007669"/>
    <property type="project" value="UniProtKB-KW"/>
</dbReference>
<keyword evidence="3" id="KW-0949">S-adenosyl-L-methionine</keyword>
<evidence type="ECO:0000313" key="5">
    <source>
        <dbReference type="EMBL" id="MDY7225842.1"/>
    </source>
</evidence>
<dbReference type="InterPro" id="IPR036388">
    <property type="entry name" value="WH-like_DNA-bd_sf"/>
</dbReference>
<dbReference type="EMBL" id="JAXIVS010000002">
    <property type="protein sequence ID" value="MDY7225842.1"/>
    <property type="molecule type" value="Genomic_DNA"/>
</dbReference>
<dbReference type="GO" id="GO:0008168">
    <property type="term" value="F:methyltransferase activity"/>
    <property type="evidence" value="ECO:0007669"/>
    <property type="project" value="UniProtKB-KW"/>
</dbReference>
<organism evidence="5 6">
    <name type="scientific">Hyalangium rubrum</name>
    <dbReference type="NCBI Taxonomy" id="3103134"/>
    <lineage>
        <taxon>Bacteria</taxon>
        <taxon>Pseudomonadati</taxon>
        <taxon>Myxococcota</taxon>
        <taxon>Myxococcia</taxon>
        <taxon>Myxococcales</taxon>
        <taxon>Cystobacterineae</taxon>
        <taxon>Archangiaceae</taxon>
        <taxon>Hyalangium</taxon>
    </lineage>
</organism>
<dbReference type="InterPro" id="IPR036390">
    <property type="entry name" value="WH_DNA-bd_sf"/>
</dbReference>
<feature type="domain" description="O-methyltransferase C-terminal" evidence="4">
    <location>
        <begin position="176"/>
        <end position="287"/>
    </location>
</feature>
<dbReference type="Pfam" id="PF00891">
    <property type="entry name" value="Methyltransf_2"/>
    <property type="match status" value="1"/>
</dbReference>
<dbReference type="SUPFAM" id="SSF46785">
    <property type="entry name" value="Winged helix' DNA-binding domain"/>
    <property type="match status" value="1"/>
</dbReference>